<evidence type="ECO:0000313" key="6">
    <source>
        <dbReference type="EMBL" id="MZP43402.1"/>
    </source>
</evidence>
<sequence length="309" mass="31668">MHLHFSRGTDRSIPARKGGLEGLESKGAAATPACAPAPNQKAPDGATIVAGIDAGSTAVKLVLDDGNRRSVWQRPSGWSPGETARELLQEALAAWGRKREDVAHICGTGYGRVNLPFLDSAVTEIACHARGAVHLRPGAQLVIDIGGQDAKGILVGATGRVLDFVMNDKCAAGTGRFLAVMAHALGMEVAEMGALVPGEGLPMAGIHPHPINAMCTVFAESEVIGLLNQGVDRRAIIAGLHQSVARRVAAMVARLGASGPVLFTGGVARNAGVGAALEKELGCPVEVNEQSPFAGAIGAVLIAREKAAG</sequence>
<comment type="caution">
    <text evidence="6">The sequence shown here is derived from an EMBL/GenBank/DDBJ whole genome shotgun (WGS) entry which is preliminary data.</text>
</comment>
<gene>
    <name evidence="6" type="ORF">GTO89_10150</name>
</gene>
<dbReference type="PANTHER" id="PTHR32329">
    <property type="entry name" value="BIFUNCTIONAL PROTEIN [INCLUDES 2-HYDROXYACYL-COA DEHYDRATASE (N-TER) AND ITS ACTIVATOR DOMAIN (C_TERM)-RELATED"/>
    <property type="match status" value="1"/>
</dbReference>
<dbReference type="Pfam" id="PF01869">
    <property type="entry name" value="BcrAD_BadFG"/>
    <property type="match status" value="1"/>
</dbReference>
<evidence type="ECO:0000256" key="4">
    <source>
        <dbReference type="ARBA" id="ARBA00023014"/>
    </source>
</evidence>
<evidence type="ECO:0000313" key="7">
    <source>
        <dbReference type="Proteomes" id="UP000471031"/>
    </source>
</evidence>
<dbReference type="Proteomes" id="UP000471031">
    <property type="component" value="Unassembled WGS sequence"/>
</dbReference>
<keyword evidence="7" id="KW-1185">Reference proteome</keyword>
<dbReference type="GO" id="GO:0046872">
    <property type="term" value="F:metal ion binding"/>
    <property type="evidence" value="ECO:0007669"/>
    <property type="project" value="UniProtKB-KW"/>
</dbReference>
<accession>A0A845L9S2</accession>
<dbReference type="GO" id="GO:0051536">
    <property type="term" value="F:iron-sulfur cluster binding"/>
    <property type="evidence" value="ECO:0007669"/>
    <property type="project" value="UniProtKB-KW"/>
</dbReference>
<proteinExistence type="predicted"/>
<dbReference type="SUPFAM" id="SSF53067">
    <property type="entry name" value="Actin-like ATPase domain"/>
    <property type="match status" value="1"/>
</dbReference>
<dbReference type="EMBL" id="WXEX01000007">
    <property type="protein sequence ID" value="MZP43402.1"/>
    <property type="molecule type" value="Genomic_DNA"/>
</dbReference>
<protein>
    <submittedName>
        <fullName evidence="6">2-hydroxyglutaryl-CoA dehydratase</fullName>
    </submittedName>
</protein>
<evidence type="ECO:0000256" key="1">
    <source>
        <dbReference type="ARBA" id="ARBA00001966"/>
    </source>
</evidence>
<dbReference type="InterPro" id="IPR043129">
    <property type="entry name" value="ATPase_NBD"/>
</dbReference>
<evidence type="ECO:0000256" key="3">
    <source>
        <dbReference type="ARBA" id="ARBA00023004"/>
    </source>
</evidence>
<dbReference type="Gene3D" id="3.30.420.40">
    <property type="match status" value="2"/>
</dbReference>
<dbReference type="NCBIfam" id="TIGR00241">
    <property type="entry name" value="CoA_E_activ"/>
    <property type="match status" value="1"/>
</dbReference>
<reference evidence="6 7" key="1">
    <citation type="submission" date="2020-01" db="EMBL/GenBank/DDBJ databases">
        <title>Whole genome sequence of Heliobacterium gestii DSM 11169.</title>
        <authorList>
            <person name="Kyndt J.A."/>
            <person name="Meyer T.E."/>
        </authorList>
    </citation>
    <scope>NUCLEOTIDE SEQUENCE [LARGE SCALE GENOMIC DNA]</scope>
    <source>
        <strain evidence="6 7">DSM 11169</strain>
    </source>
</reference>
<dbReference type="InterPro" id="IPR008275">
    <property type="entry name" value="CoA_E_activase_dom"/>
</dbReference>
<dbReference type="CDD" id="cd24036">
    <property type="entry name" value="ASKHA_NBD_BcrAD_BadFG_HgdC_HadI"/>
    <property type="match status" value="1"/>
</dbReference>
<dbReference type="AlphaFoldDB" id="A0A845L9S2"/>
<comment type="cofactor">
    <cofactor evidence="1">
        <name>[4Fe-4S] cluster</name>
        <dbReference type="ChEBI" id="CHEBI:49883"/>
    </cofactor>
</comment>
<name>A0A845L9S2_HELGE</name>
<evidence type="ECO:0000256" key="2">
    <source>
        <dbReference type="ARBA" id="ARBA00022723"/>
    </source>
</evidence>
<keyword evidence="2" id="KW-0479">Metal-binding</keyword>
<dbReference type="InterPro" id="IPR051805">
    <property type="entry name" value="Dehydratase_Activator_Redct"/>
</dbReference>
<dbReference type="OrthoDB" id="9778513at2"/>
<dbReference type="PANTHER" id="PTHR32329:SF2">
    <property type="entry name" value="BIFUNCTIONAL PROTEIN [INCLUDES 2-HYDROXYACYL-COA DEHYDRATASE (N-TER) AND ITS ACTIVATOR DOMAIN (C_TERM)"/>
    <property type="match status" value="1"/>
</dbReference>
<feature type="domain" description="ATPase BadF/BadG/BcrA/BcrD type" evidence="5">
    <location>
        <begin position="51"/>
        <end position="303"/>
    </location>
</feature>
<keyword evidence="3" id="KW-0408">Iron</keyword>
<evidence type="ECO:0000259" key="5">
    <source>
        <dbReference type="Pfam" id="PF01869"/>
    </source>
</evidence>
<keyword evidence="4" id="KW-0411">Iron-sulfur</keyword>
<dbReference type="InterPro" id="IPR002731">
    <property type="entry name" value="ATPase_BadF"/>
</dbReference>
<organism evidence="6 7">
    <name type="scientific">Heliomicrobium gestii</name>
    <name type="common">Heliobacterium gestii</name>
    <dbReference type="NCBI Taxonomy" id="2699"/>
    <lineage>
        <taxon>Bacteria</taxon>
        <taxon>Bacillati</taxon>
        <taxon>Bacillota</taxon>
        <taxon>Clostridia</taxon>
        <taxon>Eubacteriales</taxon>
        <taxon>Heliobacteriaceae</taxon>
        <taxon>Heliomicrobium</taxon>
    </lineage>
</organism>